<dbReference type="eggNOG" id="COG2755">
    <property type="taxonomic scope" value="Bacteria"/>
</dbReference>
<dbReference type="InterPro" id="IPR036514">
    <property type="entry name" value="SGNH_hydro_sf"/>
</dbReference>
<dbReference type="STRING" id="646529.Desaci_4231"/>
<dbReference type="Pfam" id="PF13472">
    <property type="entry name" value="Lipase_GDSL_2"/>
    <property type="match status" value="1"/>
</dbReference>
<organism evidence="2 3">
    <name type="scientific">Desulfosporosinus acidiphilus (strain DSM 22704 / JCM 16185 / SJ4)</name>
    <dbReference type="NCBI Taxonomy" id="646529"/>
    <lineage>
        <taxon>Bacteria</taxon>
        <taxon>Bacillati</taxon>
        <taxon>Bacillota</taxon>
        <taxon>Clostridia</taxon>
        <taxon>Eubacteriales</taxon>
        <taxon>Desulfitobacteriaceae</taxon>
        <taxon>Desulfosporosinus</taxon>
    </lineage>
</organism>
<evidence type="ECO:0000259" key="1">
    <source>
        <dbReference type="Pfam" id="PF13472"/>
    </source>
</evidence>
<dbReference type="SUPFAM" id="SSF52266">
    <property type="entry name" value="SGNH hydrolase"/>
    <property type="match status" value="1"/>
</dbReference>
<feature type="domain" description="SGNH hydrolase-type esterase" evidence="1">
    <location>
        <begin position="52"/>
        <end position="218"/>
    </location>
</feature>
<dbReference type="Gene3D" id="3.40.50.1110">
    <property type="entry name" value="SGNH hydrolase"/>
    <property type="match status" value="1"/>
</dbReference>
<dbReference type="OrthoDB" id="8233337at2"/>
<dbReference type="EMBL" id="CP003639">
    <property type="protein sequence ID" value="AFM43088.1"/>
    <property type="molecule type" value="Genomic_DNA"/>
</dbReference>
<dbReference type="InterPro" id="IPR013830">
    <property type="entry name" value="SGNH_hydro"/>
</dbReference>
<dbReference type="KEGG" id="dai:Desaci_4231"/>
<accession>I4DBB4</accession>
<evidence type="ECO:0000313" key="2">
    <source>
        <dbReference type="EMBL" id="AFM43088.1"/>
    </source>
</evidence>
<proteinExistence type="predicted"/>
<dbReference type="HOGENOM" id="CLU_1136616_0_0_9"/>
<keyword evidence="3" id="KW-1185">Reference proteome</keyword>
<sequence>MIIKNKAIFLSLTMLFIMAGFIIPHKAQGAQLPINTATGIKKLKTADINAVILGDSIAVSQDASDPLTTGWDSDLNTLISRKYSHRILWNNKAKSGTLVDYCLQRAEEIDSKTDAVFICVGRNDRNFYTPGQFCLKYSDLIWMVHRKAPKADIFCIVEPPMVSSDDSSFTAIRSQIIVNAFNDQANSIDVWSDFPIKQRDLADVLSDGLHPNDAGYKIMSYSIGKKLFSIIDSGK</sequence>
<dbReference type="Proteomes" id="UP000002892">
    <property type="component" value="Chromosome"/>
</dbReference>
<gene>
    <name evidence="2" type="ordered locus">Desaci_4231</name>
</gene>
<reference evidence="2 3" key="1">
    <citation type="journal article" date="2012" name="J. Bacteriol.">
        <title>Complete genome sequences of Desulfosporosinus orientis DSM765T, Desulfosporosinus youngiae DSM17734T, Desulfosporosinus meridiei DSM13257T, and Desulfosporosinus acidiphilus DSM22704T.</title>
        <authorList>
            <person name="Pester M."/>
            <person name="Brambilla E."/>
            <person name="Alazard D."/>
            <person name="Rattei T."/>
            <person name="Weinmaier T."/>
            <person name="Han J."/>
            <person name="Lucas S."/>
            <person name="Lapidus A."/>
            <person name="Cheng J.F."/>
            <person name="Goodwin L."/>
            <person name="Pitluck S."/>
            <person name="Peters L."/>
            <person name="Ovchinnikova G."/>
            <person name="Teshima H."/>
            <person name="Detter J.C."/>
            <person name="Han C.S."/>
            <person name="Tapia R."/>
            <person name="Land M.L."/>
            <person name="Hauser L."/>
            <person name="Kyrpides N.C."/>
            <person name="Ivanova N.N."/>
            <person name="Pagani I."/>
            <person name="Huntmann M."/>
            <person name="Wei C.L."/>
            <person name="Davenport K.W."/>
            <person name="Daligault H."/>
            <person name="Chain P.S."/>
            <person name="Chen A."/>
            <person name="Mavromatis K."/>
            <person name="Markowitz V."/>
            <person name="Szeto E."/>
            <person name="Mikhailova N."/>
            <person name="Pati A."/>
            <person name="Wagner M."/>
            <person name="Woyke T."/>
            <person name="Ollivier B."/>
            <person name="Klenk H.P."/>
            <person name="Spring S."/>
            <person name="Loy A."/>
        </authorList>
    </citation>
    <scope>NUCLEOTIDE SEQUENCE [LARGE SCALE GENOMIC DNA]</scope>
    <source>
        <strain evidence="3">DSM 22704 / JCM 16185 / SJ4</strain>
    </source>
</reference>
<evidence type="ECO:0000313" key="3">
    <source>
        <dbReference type="Proteomes" id="UP000002892"/>
    </source>
</evidence>
<protein>
    <submittedName>
        <fullName evidence="2">Lysophospholipase L1-like esterase</fullName>
    </submittedName>
</protein>
<dbReference type="CDD" id="cd00229">
    <property type="entry name" value="SGNH_hydrolase"/>
    <property type="match status" value="1"/>
</dbReference>
<dbReference type="AlphaFoldDB" id="I4DBB4"/>
<name>I4DBB4_DESAJ</name>
<dbReference type="RefSeq" id="WP_014829074.1">
    <property type="nucleotide sequence ID" value="NC_018068.1"/>
</dbReference>